<dbReference type="EMBL" id="JALJOQ010000074">
    <property type="protein sequence ID" value="KAK9801917.1"/>
    <property type="molecule type" value="Genomic_DNA"/>
</dbReference>
<proteinExistence type="predicted"/>
<dbReference type="AlphaFoldDB" id="A0AAW1P1D7"/>
<accession>A0AAW1P1D7</accession>
<organism evidence="1 2">
    <name type="scientific">Symbiochloris irregularis</name>
    <dbReference type="NCBI Taxonomy" id="706552"/>
    <lineage>
        <taxon>Eukaryota</taxon>
        <taxon>Viridiplantae</taxon>
        <taxon>Chlorophyta</taxon>
        <taxon>core chlorophytes</taxon>
        <taxon>Trebouxiophyceae</taxon>
        <taxon>Trebouxiales</taxon>
        <taxon>Trebouxiaceae</taxon>
        <taxon>Symbiochloris</taxon>
    </lineage>
</organism>
<name>A0AAW1P1D7_9CHLO</name>
<keyword evidence="2" id="KW-1185">Reference proteome</keyword>
<sequence length="205" mass="22414">MPLSNSLLRLILPTKIPARGRRVARYKTGSAVRSSEWAKEEWLHPIDRGGPFYGPEPPEFDLAEPDALVETNPETAPSLGLASVHEWWKFDASRELVAPAKRSWEGTDTPESVLYQHRAEFTGCLAPFLLSSENLAGPFGAGSLTLLTPPVAVGDGSFEMWDLRYGFDFLVPTPLDPSPLTVVLTGFAGAPTSESLFDLEVPDTF</sequence>
<comment type="caution">
    <text evidence="1">The sequence shown here is derived from an EMBL/GenBank/DDBJ whole genome shotgun (WGS) entry which is preliminary data.</text>
</comment>
<evidence type="ECO:0000313" key="2">
    <source>
        <dbReference type="Proteomes" id="UP001465755"/>
    </source>
</evidence>
<evidence type="ECO:0000313" key="1">
    <source>
        <dbReference type="EMBL" id="KAK9801917.1"/>
    </source>
</evidence>
<dbReference type="Proteomes" id="UP001465755">
    <property type="component" value="Unassembled WGS sequence"/>
</dbReference>
<reference evidence="1 2" key="1">
    <citation type="journal article" date="2024" name="Nat. Commun.">
        <title>Phylogenomics reveals the evolutionary origins of lichenization in chlorophyte algae.</title>
        <authorList>
            <person name="Puginier C."/>
            <person name="Libourel C."/>
            <person name="Otte J."/>
            <person name="Skaloud P."/>
            <person name="Haon M."/>
            <person name="Grisel S."/>
            <person name="Petersen M."/>
            <person name="Berrin J.G."/>
            <person name="Delaux P.M."/>
            <person name="Dal Grande F."/>
            <person name="Keller J."/>
        </authorList>
    </citation>
    <scope>NUCLEOTIDE SEQUENCE [LARGE SCALE GENOMIC DNA]</scope>
    <source>
        <strain evidence="1 2">SAG 2036</strain>
    </source>
</reference>
<protein>
    <submittedName>
        <fullName evidence="1">Uncharacterized protein</fullName>
    </submittedName>
</protein>
<gene>
    <name evidence="1" type="ORF">WJX73_003582</name>
</gene>